<comment type="similarity">
    <text evidence="1">Belongs to the MlaA family.</text>
</comment>
<dbReference type="PANTHER" id="PTHR30035">
    <property type="entry name" value="LIPOPROTEIN VACJ-RELATED"/>
    <property type="match status" value="1"/>
</dbReference>
<sequence>MHYSNFILLGLLTAGACSSVFAQDASAESAAQPASAGAQVNAEQKVTTIQAIKDLKHLTKNDLKVNANAAQPDSVKDPLQPLNRQIYAFNDMLDRNILKPVAIQYVAKVPEPVRSPYRQFRKNLGEPWNAVNQLVQGRPTRAAKTLGRFTLNTLTTLGFADPARRLGLNTEEESFGVTLGYYGVPSGPYVMLPFFGPSTFRDGFGLAADSFGRPQKYLLDDQQGIYWSTNLLQAVDARSQILDIEESLKGDKYSMIRDFYLQRKSFQIAEKRGDSNDVSFVGDVDDADDTSSEAK</sequence>
<dbReference type="Proteomes" id="UP000316981">
    <property type="component" value="Unassembled WGS sequence"/>
</dbReference>
<evidence type="ECO:0000313" key="8">
    <source>
        <dbReference type="Proteomes" id="UP000013009"/>
    </source>
</evidence>
<dbReference type="InterPro" id="IPR007428">
    <property type="entry name" value="MlaA"/>
</dbReference>
<dbReference type="OrthoDB" id="9785326at2"/>
<proteinExistence type="inferred from homology"/>
<dbReference type="PRINTS" id="PR01805">
    <property type="entry name" value="VACJLIPOPROT"/>
</dbReference>
<feature type="compositionally biased region" description="Acidic residues" evidence="3">
    <location>
        <begin position="283"/>
        <end position="295"/>
    </location>
</feature>
<accession>S3T8P3</accession>
<dbReference type="RefSeq" id="WP_005276978.1">
    <property type="nucleotide sequence ID" value="NZ_BHGD02000003.1"/>
</dbReference>
<evidence type="ECO:0000313" key="7">
    <source>
        <dbReference type="EMBL" id="TVT86868.1"/>
    </source>
</evidence>
<feature type="signal peptide" evidence="4">
    <location>
        <begin position="1"/>
        <end position="22"/>
    </location>
</feature>
<comment type="caution">
    <text evidence="5">The sequence shown here is derived from an EMBL/GenBank/DDBJ whole genome shotgun (WGS) entry which is preliminary data.</text>
</comment>
<feature type="region of interest" description="Disordered" evidence="3">
    <location>
        <begin position="276"/>
        <end position="295"/>
    </location>
</feature>
<dbReference type="EMBL" id="ATGK01000014">
    <property type="protein sequence ID" value="EPG36064.1"/>
    <property type="molecule type" value="Genomic_DNA"/>
</dbReference>
<dbReference type="HOGENOM" id="CLU_059326_3_1_6"/>
<protein>
    <submittedName>
        <fullName evidence="6 7">Lipoprotein</fullName>
    </submittedName>
</protein>
<evidence type="ECO:0000256" key="1">
    <source>
        <dbReference type="ARBA" id="ARBA00010634"/>
    </source>
</evidence>
<dbReference type="Proteomes" id="UP000014559">
    <property type="component" value="Unassembled WGS sequence"/>
</dbReference>
<dbReference type="GO" id="GO:0016020">
    <property type="term" value="C:membrane"/>
    <property type="evidence" value="ECO:0007669"/>
    <property type="project" value="InterPro"/>
</dbReference>
<dbReference type="PATRIC" id="fig|1217696.3.peg.2551"/>
<dbReference type="PANTHER" id="PTHR30035:SF3">
    <property type="entry name" value="INTERMEMBRANE PHOSPHOLIPID TRANSPORT SYSTEM LIPOPROTEIN MLAA"/>
    <property type="match status" value="1"/>
</dbReference>
<keyword evidence="8" id="KW-1185">Reference proteome</keyword>
<evidence type="ECO:0000256" key="3">
    <source>
        <dbReference type="SAM" id="MobiDB-lite"/>
    </source>
</evidence>
<dbReference type="PATRIC" id="fig|1217695.3.peg.3235"/>
<keyword evidence="2 4" id="KW-0732">Signal</keyword>
<dbReference type="GO" id="GO:0120010">
    <property type="term" value="P:intermembrane phospholipid transfer"/>
    <property type="evidence" value="ECO:0007669"/>
    <property type="project" value="TreeGrafter"/>
</dbReference>
<reference evidence="7 10" key="3">
    <citation type="submission" date="2019-07" db="EMBL/GenBank/DDBJ databases">
        <title>Draft Genome Sequence of the first blaOXA-58-Harboring Acinetobacter colistiniresistens clinical isolate from Brazil.</title>
        <authorList>
            <person name="Favaro L.S."/>
            <person name="Paula-Petroli S.B."/>
            <person name="Moura C.F."/>
            <person name="Tognim M.C.B."/>
            <person name="Venancio E.J."/>
            <person name="Yamada-Ogatta S.F."/>
            <person name="Carrara-Marroni F.E."/>
        </authorList>
    </citation>
    <scope>NUCLEOTIDE SEQUENCE [LARGE SCALE GENOMIC DNA]</scope>
    <source>
        <strain evidence="7 10">DL</strain>
    </source>
</reference>
<evidence type="ECO:0000313" key="10">
    <source>
        <dbReference type="Proteomes" id="UP000316981"/>
    </source>
</evidence>
<evidence type="ECO:0000313" key="5">
    <source>
        <dbReference type="EMBL" id="ENX32549.1"/>
    </source>
</evidence>
<accession>N9PG48</accession>
<dbReference type="Proteomes" id="UP000013009">
    <property type="component" value="Unassembled WGS sequence"/>
</dbReference>
<feature type="chain" id="PRO_5044737062" evidence="4">
    <location>
        <begin position="23"/>
        <end position="295"/>
    </location>
</feature>
<reference evidence="5 8" key="1">
    <citation type="submission" date="2013-02" db="EMBL/GenBank/DDBJ databases">
        <title>The Genome Sequence of Acinetobacter sp. NIPH 1859.</title>
        <authorList>
            <consortium name="The Broad Institute Genome Sequencing Platform"/>
            <consortium name="The Broad Institute Genome Sequencing Center for Infectious Disease"/>
            <person name="Cerqueira G."/>
            <person name="Feldgarden M."/>
            <person name="Courvalin P."/>
            <person name="Perichon B."/>
            <person name="Grillot-Courvalin C."/>
            <person name="Clermont D."/>
            <person name="Rocha E."/>
            <person name="Yoon E.-J."/>
            <person name="Nemec A."/>
            <person name="Walker B."/>
            <person name="Young S.K."/>
            <person name="Zeng Q."/>
            <person name="Gargeya S."/>
            <person name="Fitzgerald M."/>
            <person name="Haas B."/>
            <person name="Abouelleil A."/>
            <person name="Alvarado L."/>
            <person name="Arachchi H.M."/>
            <person name="Berlin A.M."/>
            <person name="Chapman S.B."/>
            <person name="Dewar J."/>
            <person name="Goldberg J."/>
            <person name="Griggs A."/>
            <person name="Gujja S."/>
            <person name="Hansen M."/>
            <person name="Howarth C."/>
            <person name="Imamovic A."/>
            <person name="Larimer J."/>
            <person name="McCowan C."/>
            <person name="Murphy C."/>
            <person name="Neiman D."/>
            <person name="Pearson M."/>
            <person name="Priest M."/>
            <person name="Roberts A."/>
            <person name="Saif S."/>
            <person name="Shea T."/>
            <person name="Sisk P."/>
            <person name="Sykes S."/>
            <person name="Wortman J."/>
            <person name="Nusbaum C."/>
            <person name="Birren B."/>
        </authorList>
    </citation>
    <scope>NUCLEOTIDE SEQUENCE [LARGE SCALE GENOMIC DNA]</scope>
    <source>
        <strain evidence="5 8">NIPH 1859</strain>
    </source>
</reference>
<keyword evidence="6" id="KW-0449">Lipoprotein</keyword>
<dbReference type="EMBL" id="VMTP01000024">
    <property type="protein sequence ID" value="TVT86868.1"/>
    <property type="molecule type" value="Genomic_DNA"/>
</dbReference>
<evidence type="ECO:0000313" key="6">
    <source>
        <dbReference type="EMBL" id="EPG36064.1"/>
    </source>
</evidence>
<gene>
    <name evidence="5" type="ORF">F889_03332</name>
    <name evidence="6" type="ORF">F907_02601</name>
    <name evidence="7" type="ORF">FPV60_02965</name>
</gene>
<evidence type="ECO:0000256" key="4">
    <source>
        <dbReference type="SAM" id="SignalP"/>
    </source>
</evidence>
<dbReference type="Pfam" id="PF04333">
    <property type="entry name" value="MlaA"/>
    <property type="match status" value="1"/>
</dbReference>
<dbReference type="EMBL" id="APRZ01000021">
    <property type="protein sequence ID" value="ENX32549.1"/>
    <property type="molecule type" value="Genomic_DNA"/>
</dbReference>
<reference evidence="6 9" key="2">
    <citation type="submission" date="2013-06" db="EMBL/GenBank/DDBJ databases">
        <title>The Genome Sequence of Acinetobacter sp. NIPH 2036.</title>
        <authorList>
            <consortium name="The Broad Institute Genome Sequencing Platform"/>
            <consortium name="The Broad Institute Genome Sequencing Center for Infectious Disease"/>
            <person name="Cerqueira G."/>
            <person name="Feldgarden M."/>
            <person name="Courvalin P."/>
            <person name="Perichon B."/>
            <person name="Grillot-Courvalin C."/>
            <person name="Clermont D."/>
            <person name="Rocha E."/>
            <person name="Yoon E.-J."/>
            <person name="Nemec A."/>
            <person name="Young S.K."/>
            <person name="Zeng Q."/>
            <person name="Gargeya S."/>
            <person name="Fitzgerald M."/>
            <person name="Abouelleil A."/>
            <person name="Alvarado L."/>
            <person name="Berlin A.M."/>
            <person name="Chapman S.B."/>
            <person name="Dewar J."/>
            <person name="Goldberg J."/>
            <person name="Griggs A."/>
            <person name="Gujja S."/>
            <person name="Hansen M."/>
            <person name="Howarth C."/>
            <person name="Imamovic A."/>
            <person name="Larimer J."/>
            <person name="McCowan C."/>
            <person name="Murphy C."/>
            <person name="Pearson M."/>
            <person name="Priest M."/>
            <person name="Roberts A."/>
            <person name="Saif S."/>
            <person name="Shea T."/>
            <person name="Sykes S."/>
            <person name="Wortman J."/>
            <person name="Nusbaum C."/>
            <person name="Birren B."/>
        </authorList>
    </citation>
    <scope>NUCLEOTIDE SEQUENCE [LARGE SCALE GENOMIC DNA]</scope>
    <source>
        <strain evidence="6 9">NIPH 2036</strain>
    </source>
</reference>
<dbReference type="AlphaFoldDB" id="N9PG48"/>
<organism evidence="5 8">
    <name type="scientific">Acinetobacter colistiniresistens</name>
    <dbReference type="NCBI Taxonomy" id="280145"/>
    <lineage>
        <taxon>Bacteria</taxon>
        <taxon>Pseudomonadati</taxon>
        <taxon>Pseudomonadota</taxon>
        <taxon>Gammaproteobacteria</taxon>
        <taxon>Moraxellales</taxon>
        <taxon>Moraxellaceae</taxon>
        <taxon>Acinetobacter</taxon>
    </lineage>
</organism>
<name>N9PG48_9GAMM</name>
<evidence type="ECO:0000256" key="2">
    <source>
        <dbReference type="ARBA" id="ARBA00022729"/>
    </source>
</evidence>
<evidence type="ECO:0000313" key="9">
    <source>
        <dbReference type="Proteomes" id="UP000014559"/>
    </source>
</evidence>
<dbReference type="GeneID" id="45417195"/>